<dbReference type="GO" id="GO:0034247">
    <property type="term" value="P:snoRNA splicing"/>
    <property type="evidence" value="ECO:0007669"/>
    <property type="project" value="TreeGrafter"/>
</dbReference>
<keyword evidence="1" id="KW-0479">Metal-binding</keyword>
<comment type="caution">
    <text evidence="7">The sequence shown here is derived from an EMBL/GenBank/DDBJ whole genome shotgun (WGS) entry which is preliminary data.</text>
</comment>
<gene>
    <name evidence="7" type="ORF">Tci_896649</name>
</gene>
<evidence type="ECO:0000256" key="5">
    <source>
        <dbReference type="SAM" id="MobiDB-lite"/>
    </source>
</evidence>
<dbReference type="InterPro" id="IPR001841">
    <property type="entry name" value="Znf_RING"/>
</dbReference>
<dbReference type="EMBL" id="BKCJ011354276">
    <property type="protein sequence ID" value="GFD24680.1"/>
    <property type="molecule type" value="Genomic_DNA"/>
</dbReference>
<dbReference type="InterPro" id="IPR017907">
    <property type="entry name" value="Znf_RING_CS"/>
</dbReference>
<evidence type="ECO:0000256" key="2">
    <source>
        <dbReference type="ARBA" id="ARBA00022771"/>
    </source>
</evidence>
<dbReference type="SUPFAM" id="SSF57850">
    <property type="entry name" value="RING/U-box"/>
    <property type="match status" value="1"/>
</dbReference>
<dbReference type="Gene3D" id="3.30.40.10">
    <property type="entry name" value="Zinc/RING finger domain, C3HC4 (zinc finger)"/>
    <property type="match status" value="1"/>
</dbReference>
<dbReference type="PROSITE" id="PS50089">
    <property type="entry name" value="ZF_RING_2"/>
    <property type="match status" value="1"/>
</dbReference>
<evidence type="ECO:0000313" key="7">
    <source>
        <dbReference type="EMBL" id="GFD24680.1"/>
    </source>
</evidence>
<accession>A0A699UQA8</accession>
<reference evidence="7" key="1">
    <citation type="journal article" date="2019" name="Sci. Rep.">
        <title>Draft genome of Tanacetum cinerariifolium, the natural source of mosquito coil.</title>
        <authorList>
            <person name="Yamashiro T."/>
            <person name="Shiraishi A."/>
            <person name="Satake H."/>
            <person name="Nakayama K."/>
        </authorList>
    </citation>
    <scope>NUCLEOTIDE SEQUENCE</scope>
</reference>
<dbReference type="CDD" id="cd16539">
    <property type="entry name" value="RING-HC_RNF113A_B"/>
    <property type="match status" value="1"/>
</dbReference>
<dbReference type="GO" id="GO:0008270">
    <property type="term" value="F:zinc ion binding"/>
    <property type="evidence" value="ECO:0007669"/>
    <property type="project" value="UniProtKB-KW"/>
</dbReference>
<sequence>KEWEKAGKKKDAKPDADAATDMDEEEKMLSKIPFKCIICKEDYKNPVVTKCGHYFCEKCAMTRYMKDKKKQCANCGADTQGSFGHSSLDPKLTKLHGLQLTDRLSWPWPIY</sequence>
<dbReference type="PANTHER" id="PTHR12930">
    <property type="entry name" value="ZINC FINGER PROTEIN 183"/>
    <property type="match status" value="1"/>
</dbReference>
<feature type="non-terminal residue" evidence="7">
    <location>
        <position position="1"/>
    </location>
</feature>
<name>A0A699UQA8_TANCI</name>
<protein>
    <recommendedName>
        <fullName evidence="6">RING-type domain-containing protein</fullName>
    </recommendedName>
</protein>
<keyword evidence="3" id="KW-0862">Zinc</keyword>
<dbReference type="SMART" id="SM00184">
    <property type="entry name" value="RING"/>
    <property type="match status" value="1"/>
</dbReference>
<evidence type="ECO:0000256" key="1">
    <source>
        <dbReference type="ARBA" id="ARBA00022723"/>
    </source>
</evidence>
<keyword evidence="2 4" id="KW-0863">Zinc-finger</keyword>
<organism evidence="7">
    <name type="scientific">Tanacetum cinerariifolium</name>
    <name type="common">Dalmatian daisy</name>
    <name type="synonym">Chrysanthemum cinerariifolium</name>
    <dbReference type="NCBI Taxonomy" id="118510"/>
    <lineage>
        <taxon>Eukaryota</taxon>
        <taxon>Viridiplantae</taxon>
        <taxon>Streptophyta</taxon>
        <taxon>Embryophyta</taxon>
        <taxon>Tracheophyta</taxon>
        <taxon>Spermatophyta</taxon>
        <taxon>Magnoliopsida</taxon>
        <taxon>eudicotyledons</taxon>
        <taxon>Gunneridae</taxon>
        <taxon>Pentapetalae</taxon>
        <taxon>asterids</taxon>
        <taxon>campanulids</taxon>
        <taxon>Asterales</taxon>
        <taxon>Asteraceae</taxon>
        <taxon>Asteroideae</taxon>
        <taxon>Anthemideae</taxon>
        <taxon>Anthemidinae</taxon>
        <taxon>Tanacetum</taxon>
    </lineage>
</organism>
<evidence type="ECO:0000259" key="6">
    <source>
        <dbReference type="PROSITE" id="PS50089"/>
    </source>
</evidence>
<evidence type="ECO:0000256" key="3">
    <source>
        <dbReference type="ARBA" id="ARBA00022833"/>
    </source>
</evidence>
<feature type="domain" description="RING-type" evidence="6">
    <location>
        <begin position="36"/>
        <end position="75"/>
    </location>
</feature>
<evidence type="ECO:0000256" key="4">
    <source>
        <dbReference type="PROSITE-ProRule" id="PRU00175"/>
    </source>
</evidence>
<dbReference type="AlphaFoldDB" id="A0A699UQA8"/>
<dbReference type="InterPro" id="IPR039971">
    <property type="entry name" value="CWC24-like"/>
</dbReference>
<proteinExistence type="predicted"/>
<dbReference type="PROSITE" id="PS00518">
    <property type="entry name" value="ZF_RING_1"/>
    <property type="match status" value="1"/>
</dbReference>
<dbReference type="Pfam" id="PF13923">
    <property type="entry name" value="zf-C3HC4_2"/>
    <property type="match status" value="1"/>
</dbReference>
<dbReference type="InterPro" id="IPR013083">
    <property type="entry name" value="Znf_RING/FYVE/PHD"/>
</dbReference>
<feature type="region of interest" description="Disordered" evidence="5">
    <location>
        <begin position="1"/>
        <end position="24"/>
    </location>
</feature>
<dbReference type="PANTHER" id="PTHR12930:SF0">
    <property type="entry name" value="RING FINGER PROTEIN 113B"/>
    <property type="match status" value="1"/>
</dbReference>
<dbReference type="GO" id="GO:0005684">
    <property type="term" value="C:U2-type spliceosomal complex"/>
    <property type="evidence" value="ECO:0007669"/>
    <property type="project" value="TreeGrafter"/>
</dbReference>